<dbReference type="Proteomes" id="UP001163046">
    <property type="component" value="Unassembled WGS sequence"/>
</dbReference>
<keyword evidence="3" id="KW-1185">Reference proteome</keyword>
<feature type="region of interest" description="Disordered" evidence="1">
    <location>
        <begin position="44"/>
        <end position="78"/>
    </location>
</feature>
<gene>
    <name evidence="2" type="ORF">OS493_040516</name>
</gene>
<feature type="non-terminal residue" evidence="2">
    <location>
        <position position="1"/>
    </location>
</feature>
<proteinExistence type="predicted"/>
<reference evidence="2" key="1">
    <citation type="submission" date="2023-01" db="EMBL/GenBank/DDBJ databases">
        <title>Genome assembly of the deep-sea coral Lophelia pertusa.</title>
        <authorList>
            <person name="Herrera S."/>
            <person name="Cordes E."/>
        </authorList>
    </citation>
    <scope>NUCLEOTIDE SEQUENCE</scope>
    <source>
        <strain evidence="2">USNM1676648</strain>
        <tissue evidence="2">Polyp</tissue>
    </source>
</reference>
<comment type="caution">
    <text evidence="2">The sequence shown here is derived from an EMBL/GenBank/DDBJ whole genome shotgun (WGS) entry which is preliminary data.</text>
</comment>
<feature type="compositionally biased region" description="Acidic residues" evidence="1">
    <location>
        <begin position="44"/>
        <end position="60"/>
    </location>
</feature>
<organism evidence="2 3">
    <name type="scientific">Desmophyllum pertusum</name>
    <dbReference type="NCBI Taxonomy" id="174260"/>
    <lineage>
        <taxon>Eukaryota</taxon>
        <taxon>Metazoa</taxon>
        <taxon>Cnidaria</taxon>
        <taxon>Anthozoa</taxon>
        <taxon>Hexacorallia</taxon>
        <taxon>Scleractinia</taxon>
        <taxon>Caryophylliina</taxon>
        <taxon>Caryophylliidae</taxon>
        <taxon>Desmophyllum</taxon>
    </lineage>
</organism>
<protein>
    <submittedName>
        <fullName evidence="2">Uncharacterized protein</fullName>
    </submittedName>
</protein>
<sequence>SPTWNLQVPTSPKATLIYKILLVFLETSKESFPAPELPDWCLEEEEGFSDNDEQNGETMEDGSRPSTEVETEPRGIPY</sequence>
<name>A0A9W9ZXT6_9CNID</name>
<dbReference type="AlphaFoldDB" id="A0A9W9ZXT6"/>
<evidence type="ECO:0000256" key="1">
    <source>
        <dbReference type="SAM" id="MobiDB-lite"/>
    </source>
</evidence>
<dbReference type="EMBL" id="MU825795">
    <property type="protein sequence ID" value="KAJ7387999.1"/>
    <property type="molecule type" value="Genomic_DNA"/>
</dbReference>
<evidence type="ECO:0000313" key="3">
    <source>
        <dbReference type="Proteomes" id="UP001163046"/>
    </source>
</evidence>
<evidence type="ECO:0000313" key="2">
    <source>
        <dbReference type="EMBL" id="KAJ7387999.1"/>
    </source>
</evidence>
<accession>A0A9W9ZXT6</accession>